<feature type="compositionally biased region" description="Low complexity" evidence="1">
    <location>
        <begin position="21"/>
        <end position="36"/>
    </location>
</feature>
<feature type="compositionally biased region" description="Polar residues" evidence="1">
    <location>
        <begin position="1"/>
        <end position="12"/>
    </location>
</feature>
<proteinExistence type="predicted"/>
<gene>
    <name evidence="2" type="ORF">BYL167_LOCUS36573</name>
    <name evidence="3" type="ORF">GIL414_LOCUS43671</name>
    <name evidence="4" type="ORF">SMN809_LOCUS50346</name>
</gene>
<accession>A0A8S2XRY6</accession>
<sequence length="80" mass="8716">TCSVDSNTSFASSLKRKKHSNTTTTTAAAAATTTNTGGNGSNPFLMTINDSDSNEQQLQHSKIKDEEYWPLDEVIFIEDC</sequence>
<feature type="non-terminal residue" evidence="2">
    <location>
        <position position="1"/>
    </location>
</feature>
<evidence type="ECO:0000313" key="5">
    <source>
        <dbReference type="Proteomes" id="UP000681967"/>
    </source>
</evidence>
<dbReference type="Proteomes" id="UP000681967">
    <property type="component" value="Unassembled WGS sequence"/>
</dbReference>
<comment type="caution">
    <text evidence="2">The sequence shown here is derived from an EMBL/GenBank/DDBJ whole genome shotgun (WGS) entry which is preliminary data.</text>
</comment>
<protein>
    <submittedName>
        <fullName evidence="2">Uncharacterized protein</fullName>
    </submittedName>
</protein>
<dbReference type="EMBL" id="CAJOBI010166297">
    <property type="protein sequence ID" value="CAF4871043.1"/>
    <property type="molecule type" value="Genomic_DNA"/>
</dbReference>
<feature type="region of interest" description="Disordered" evidence="1">
    <location>
        <begin position="1"/>
        <end position="61"/>
    </location>
</feature>
<reference evidence="2" key="1">
    <citation type="submission" date="2021-02" db="EMBL/GenBank/DDBJ databases">
        <authorList>
            <person name="Nowell W R."/>
        </authorList>
    </citation>
    <scope>NUCLEOTIDE SEQUENCE</scope>
</reference>
<evidence type="ECO:0000256" key="1">
    <source>
        <dbReference type="SAM" id="MobiDB-lite"/>
    </source>
</evidence>
<evidence type="ECO:0000313" key="3">
    <source>
        <dbReference type="EMBL" id="CAF4716569.1"/>
    </source>
</evidence>
<organism evidence="2 5">
    <name type="scientific">Rotaria magnacalcarata</name>
    <dbReference type="NCBI Taxonomy" id="392030"/>
    <lineage>
        <taxon>Eukaryota</taxon>
        <taxon>Metazoa</taxon>
        <taxon>Spiralia</taxon>
        <taxon>Gnathifera</taxon>
        <taxon>Rotifera</taxon>
        <taxon>Eurotatoria</taxon>
        <taxon>Bdelloidea</taxon>
        <taxon>Philodinida</taxon>
        <taxon>Philodinidae</taxon>
        <taxon>Rotaria</taxon>
    </lineage>
</organism>
<feature type="compositionally biased region" description="Polar residues" evidence="1">
    <location>
        <begin position="41"/>
        <end position="60"/>
    </location>
</feature>
<dbReference type="EMBL" id="CAJOBJ010129934">
    <property type="protein sequence ID" value="CAF4716569.1"/>
    <property type="molecule type" value="Genomic_DNA"/>
</dbReference>
<evidence type="ECO:0000313" key="4">
    <source>
        <dbReference type="EMBL" id="CAF4871043.1"/>
    </source>
</evidence>
<dbReference type="Proteomes" id="UP000676336">
    <property type="component" value="Unassembled WGS sequence"/>
</dbReference>
<dbReference type="EMBL" id="CAJOBH010080167">
    <property type="protein sequence ID" value="CAF4513308.1"/>
    <property type="molecule type" value="Genomic_DNA"/>
</dbReference>
<name>A0A8S2XRY6_9BILA</name>
<dbReference type="AlphaFoldDB" id="A0A8S2XRY6"/>
<feature type="non-terminal residue" evidence="2">
    <location>
        <position position="80"/>
    </location>
</feature>
<evidence type="ECO:0000313" key="2">
    <source>
        <dbReference type="EMBL" id="CAF4513308.1"/>
    </source>
</evidence>
<dbReference type="Proteomes" id="UP000681720">
    <property type="component" value="Unassembled WGS sequence"/>
</dbReference>